<accession>A0AA40F860</accession>
<dbReference type="AlphaFoldDB" id="A0AA40F860"/>
<sequence>MTSDAEANTLFWKAYATSILQLLTSGGATVGPNSRVYIASSNHNTNGGFTFNPTAASGGYVEALALYLETIKPAASNVNVQTMAQLQAAQVNVDAADTRVTDALTAASKKWEVDPNGKGTTPWLSWYPDNAPQYVDALENYDSVKGVLILLTDDVYGPGVGQLTEDLKVLKNALKTKLPLNPGVTMEASLDDITMDSAFALHFPSPLKTFTVPAYTITGYGAEIDSWMLTNMKSRVPAFSSTISSTVGRQYTAKSFGHVEASDSVGFDDGVFSGGAEGGSSTDSSSFQFGQWADEITLTLTVNFAQTMTISAGEWNVDVRDLVTKMGATPPASVTPRVRPTQALFASGVGLKVTFGATAGSQFDTFYKKNQAASGGFSIFGFHIGGSASSSVTKVTNDCTWDATSCTVTIQPAPTAHNAQLLAVMGVVVIL</sequence>
<name>A0AA40F860_9PEZI</name>
<comment type="caution">
    <text evidence="1">The sequence shown here is derived from an EMBL/GenBank/DDBJ whole genome shotgun (WGS) entry which is preliminary data.</text>
</comment>
<dbReference type="EMBL" id="JAUKUD010000001">
    <property type="protein sequence ID" value="KAK0752890.1"/>
    <property type="molecule type" value="Genomic_DNA"/>
</dbReference>
<keyword evidence="2" id="KW-1185">Reference proteome</keyword>
<evidence type="ECO:0000313" key="2">
    <source>
        <dbReference type="Proteomes" id="UP001172155"/>
    </source>
</evidence>
<organism evidence="1 2">
    <name type="scientific">Schizothecium vesticola</name>
    <dbReference type="NCBI Taxonomy" id="314040"/>
    <lineage>
        <taxon>Eukaryota</taxon>
        <taxon>Fungi</taxon>
        <taxon>Dikarya</taxon>
        <taxon>Ascomycota</taxon>
        <taxon>Pezizomycotina</taxon>
        <taxon>Sordariomycetes</taxon>
        <taxon>Sordariomycetidae</taxon>
        <taxon>Sordariales</taxon>
        <taxon>Schizotheciaceae</taxon>
        <taxon>Schizothecium</taxon>
    </lineage>
</organism>
<dbReference type="Proteomes" id="UP001172155">
    <property type="component" value="Unassembled WGS sequence"/>
</dbReference>
<proteinExistence type="predicted"/>
<gene>
    <name evidence="1" type="ORF">B0T18DRAFT_423536</name>
</gene>
<protein>
    <submittedName>
        <fullName evidence="1">Uncharacterized protein</fullName>
    </submittedName>
</protein>
<reference evidence="1" key="1">
    <citation type="submission" date="2023-06" db="EMBL/GenBank/DDBJ databases">
        <title>Genome-scale phylogeny and comparative genomics of the fungal order Sordariales.</title>
        <authorList>
            <consortium name="Lawrence Berkeley National Laboratory"/>
            <person name="Hensen N."/>
            <person name="Bonometti L."/>
            <person name="Westerberg I."/>
            <person name="Brannstrom I.O."/>
            <person name="Guillou S."/>
            <person name="Cros-Aarteil S."/>
            <person name="Calhoun S."/>
            <person name="Haridas S."/>
            <person name="Kuo A."/>
            <person name="Mondo S."/>
            <person name="Pangilinan J."/>
            <person name="Riley R."/>
            <person name="LaButti K."/>
            <person name="Andreopoulos B."/>
            <person name="Lipzen A."/>
            <person name="Chen C."/>
            <person name="Yanf M."/>
            <person name="Daum C."/>
            <person name="Ng V."/>
            <person name="Clum A."/>
            <person name="Steindorff A."/>
            <person name="Ohm R."/>
            <person name="Martin F."/>
            <person name="Silar P."/>
            <person name="Natvig D."/>
            <person name="Lalanne C."/>
            <person name="Gautier V."/>
            <person name="Ament-velasquez S.L."/>
            <person name="Kruys A."/>
            <person name="Hutchinson M.I."/>
            <person name="Powell A.J."/>
            <person name="Barry K."/>
            <person name="Miller A.N."/>
            <person name="Grigoriev I.V."/>
            <person name="Debuchy R."/>
            <person name="Gladieux P."/>
            <person name="Thoren M.H."/>
            <person name="Johannesson H."/>
        </authorList>
    </citation>
    <scope>NUCLEOTIDE SEQUENCE</scope>
    <source>
        <strain evidence="1">SMH3187-1</strain>
    </source>
</reference>
<evidence type="ECO:0000313" key="1">
    <source>
        <dbReference type="EMBL" id="KAK0752890.1"/>
    </source>
</evidence>